<evidence type="ECO:0000256" key="10">
    <source>
        <dbReference type="ARBA" id="ARBA00022490"/>
    </source>
</evidence>
<keyword evidence="13" id="KW-0547">Nucleotide-binding</keyword>
<evidence type="ECO:0000256" key="18">
    <source>
        <dbReference type="ARBA" id="ARBA00023285"/>
    </source>
</evidence>
<name>A0A382HQ65_9ZZZZ</name>
<feature type="domain" description="3-dehydroquinate synthase C-terminal" evidence="20">
    <location>
        <begin position="157"/>
        <end position="300"/>
    </location>
</feature>
<dbReference type="Gene3D" id="1.20.1090.10">
    <property type="entry name" value="Dehydroquinate synthase-like - alpha domain"/>
    <property type="match status" value="1"/>
</dbReference>
<dbReference type="GO" id="GO:0046872">
    <property type="term" value="F:metal ion binding"/>
    <property type="evidence" value="ECO:0007669"/>
    <property type="project" value="UniProtKB-KW"/>
</dbReference>
<evidence type="ECO:0000259" key="19">
    <source>
        <dbReference type="Pfam" id="PF01761"/>
    </source>
</evidence>
<evidence type="ECO:0000259" key="20">
    <source>
        <dbReference type="Pfam" id="PF24621"/>
    </source>
</evidence>
<evidence type="ECO:0000256" key="7">
    <source>
        <dbReference type="ARBA" id="ARBA00005412"/>
    </source>
</evidence>
<evidence type="ECO:0000256" key="3">
    <source>
        <dbReference type="ARBA" id="ARBA00001941"/>
    </source>
</evidence>
<dbReference type="InterPro" id="IPR050071">
    <property type="entry name" value="Dehydroquinate_synthase"/>
</dbReference>
<evidence type="ECO:0000256" key="13">
    <source>
        <dbReference type="ARBA" id="ARBA00022741"/>
    </source>
</evidence>
<gene>
    <name evidence="21" type="ORF">METZ01_LOCUS242106</name>
</gene>
<evidence type="ECO:0000256" key="8">
    <source>
        <dbReference type="ARBA" id="ARBA00013031"/>
    </source>
</evidence>
<feature type="domain" description="3-dehydroquinate synthase N-terminal" evidence="19">
    <location>
        <begin position="43"/>
        <end position="155"/>
    </location>
</feature>
<dbReference type="GO" id="GO:0003856">
    <property type="term" value="F:3-dehydroquinate synthase activity"/>
    <property type="evidence" value="ECO:0007669"/>
    <property type="project" value="UniProtKB-EC"/>
</dbReference>
<reference evidence="21" key="1">
    <citation type="submission" date="2018-05" db="EMBL/GenBank/DDBJ databases">
        <authorList>
            <person name="Lanie J.A."/>
            <person name="Ng W.-L."/>
            <person name="Kazmierczak K.M."/>
            <person name="Andrzejewski T.M."/>
            <person name="Davidsen T.M."/>
            <person name="Wayne K.J."/>
            <person name="Tettelin H."/>
            <person name="Glass J.I."/>
            <person name="Rusch D."/>
            <person name="Podicherti R."/>
            <person name="Tsui H.-C.T."/>
            <person name="Winkler M.E."/>
        </authorList>
    </citation>
    <scope>NUCLEOTIDE SEQUENCE</scope>
</reference>
<keyword evidence="11" id="KW-0028">Amino-acid biosynthesis</keyword>
<dbReference type="Gene3D" id="3.40.50.1970">
    <property type="match status" value="1"/>
</dbReference>
<dbReference type="PANTHER" id="PTHR43622">
    <property type="entry name" value="3-DEHYDROQUINATE SYNTHASE"/>
    <property type="match status" value="1"/>
</dbReference>
<keyword evidence="18" id="KW-0170">Cobalt</keyword>
<evidence type="ECO:0000256" key="11">
    <source>
        <dbReference type="ARBA" id="ARBA00022605"/>
    </source>
</evidence>
<dbReference type="GO" id="GO:0008652">
    <property type="term" value="P:amino acid biosynthetic process"/>
    <property type="evidence" value="ECO:0007669"/>
    <property type="project" value="UniProtKB-KW"/>
</dbReference>
<dbReference type="EMBL" id="UINC01062532">
    <property type="protein sequence ID" value="SVB89252.1"/>
    <property type="molecule type" value="Genomic_DNA"/>
</dbReference>
<evidence type="ECO:0000256" key="15">
    <source>
        <dbReference type="ARBA" id="ARBA00023027"/>
    </source>
</evidence>
<comment type="similarity">
    <text evidence="7">Belongs to the sugar phosphate cyclases superfamily. Dehydroquinate synthase family.</text>
</comment>
<sequence>MSLENYEDHIAGKDIAIVTNELVAPLYLKEISHLFSNMNVIEYILPDGEQEKRLKNVHKIIDWLMQAGFGRDATLIALGGGVVGDITGFAASIFMRGINFIQIPTTLLAQVDASVGGKTAVNHKSGKNLIGSFHQPKCVICDSRFLDTLNATEISAGLSEVIKYGLIHDGEFFQWLQKNIQQILANDHAVVEYAIQRSCAIKAAIVAQDEKEQSVRALLNFGHTFGHAIEKLTGYGNWTHGDAVSVGMVLAARLSEKMSLITPEDVQDIENILTASHLPISLPNMDPDALLAAMKSDKKVKDRNIQLVLLKNIGEAFLTADYPQEDLLSILRVS</sequence>
<dbReference type="CDD" id="cd08195">
    <property type="entry name" value="DHQS"/>
    <property type="match status" value="1"/>
</dbReference>
<comment type="cofactor">
    <cofactor evidence="2">
        <name>NAD(+)</name>
        <dbReference type="ChEBI" id="CHEBI:57540"/>
    </cofactor>
</comment>
<evidence type="ECO:0000256" key="6">
    <source>
        <dbReference type="ARBA" id="ARBA00004661"/>
    </source>
</evidence>
<organism evidence="21">
    <name type="scientific">marine metagenome</name>
    <dbReference type="NCBI Taxonomy" id="408172"/>
    <lineage>
        <taxon>unclassified sequences</taxon>
        <taxon>metagenomes</taxon>
        <taxon>ecological metagenomes</taxon>
    </lineage>
</organism>
<dbReference type="EC" id="4.2.3.4" evidence="8"/>
<evidence type="ECO:0000256" key="9">
    <source>
        <dbReference type="ARBA" id="ARBA00017684"/>
    </source>
</evidence>
<evidence type="ECO:0000256" key="16">
    <source>
        <dbReference type="ARBA" id="ARBA00023141"/>
    </source>
</evidence>
<dbReference type="FunFam" id="3.40.50.1970:FF:000007">
    <property type="entry name" value="Pentafunctional AROM polypeptide"/>
    <property type="match status" value="1"/>
</dbReference>
<dbReference type="GO" id="GO:0005737">
    <property type="term" value="C:cytoplasm"/>
    <property type="evidence" value="ECO:0007669"/>
    <property type="project" value="UniProtKB-SubCell"/>
</dbReference>
<evidence type="ECO:0000256" key="5">
    <source>
        <dbReference type="ARBA" id="ARBA00004496"/>
    </source>
</evidence>
<keyword evidence="16" id="KW-0057">Aromatic amino acid biosynthesis</keyword>
<comment type="catalytic activity">
    <reaction evidence="1">
        <text>7-phospho-2-dehydro-3-deoxy-D-arabino-heptonate = 3-dehydroquinate + phosphate</text>
        <dbReference type="Rhea" id="RHEA:21968"/>
        <dbReference type="ChEBI" id="CHEBI:32364"/>
        <dbReference type="ChEBI" id="CHEBI:43474"/>
        <dbReference type="ChEBI" id="CHEBI:58394"/>
        <dbReference type="EC" id="4.2.3.4"/>
    </reaction>
</comment>
<dbReference type="SUPFAM" id="SSF56796">
    <property type="entry name" value="Dehydroquinate synthase-like"/>
    <property type="match status" value="1"/>
</dbReference>
<proteinExistence type="inferred from homology"/>
<keyword evidence="15" id="KW-0520">NAD</keyword>
<dbReference type="InterPro" id="IPR056179">
    <property type="entry name" value="DHQS_C"/>
</dbReference>
<comment type="cofactor">
    <cofactor evidence="3">
        <name>Co(2+)</name>
        <dbReference type="ChEBI" id="CHEBI:48828"/>
    </cofactor>
</comment>
<evidence type="ECO:0000256" key="1">
    <source>
        <dbReference type="ARBA" id="ARBA00001393"/>
    </source>
</evidence>
<evidence type="ECO:0000256" key="14">
    <source>
        <dbReference type="ARBA" id="ARBA00022833"/>
    </source>
</evidence>
<dbReference type="InterPro" id="IPR016037">
    <property type="entry name" value="DHQ_synth_AroB"/>
</dbReference>
<dbReference type="GO" id="GO:0009073">
    <property type="term" value="P:aromatic amino acid family biosynthetic process"/>
    <property type="evidence" value="ECO:0007669"/>
    <property type="project" value="UniProtKB-KW"/>
</dbReference>
<accession>A0A382HQ65</accession>
<evidence type="ECO:0000256" key="17">
    <source>
        <dbReference type="ARBA" id="ARBA00023239"/>
    </source>
</evidence>
<comment type="cofactor">
    <cofactor evidence="4">
        <name>Zn(2+)</name>
        <dbReference type="ChEBI" id="CHEBI:29105"/>
    </cofactor>
</comment>
<protein>
    <recommendedName>
        <fullName evidence="9">3-dehydroquinate synthase</fullName>
        <ecNumber evidence="8">4.2.3.4</ecNumber>
    </recommendedName>
</protein>
<dbReference type="PIRSF" id="PIRSF001455">
    <property type="entry name" value="DHQ_synth"/>
    <property type="match status" value="1"/>
</dbReference>
<dbReference type="AlphaFoldDB" id="A0A382HQ65"/>
<keyword evidence="17" id="KW-0456">Lyase</keyword>
<evidence type="ECO:0000256" key="12">
    <source>
        <dbReference type="ARBA" id="ARBA00022723"/>
    </source>
</evidence>
<evidence type="ECO:0000256" key="2">
    <source>
        <dbReference type="ARBA" id="ARBA00001911"/>
    </source>
</evidence>
<dbReference type="PANTHER" id="PTHR43622:SF7">
    <property type="entry name" value="3-DEHYDROQUINATE SYNTHASE, CHLOROPLASTIC"/>
    <property type="match status" value="1"/>
</dbReference>
<comment type="subcellular location">
    <subcellularLocation>
        <location evidence="5">Cytoplasm</location>
    </subcellularLocation>
</comment>
<evidence type="ECO:0000313" key="21">
    <source>
        <dbReference type="EMBL" id="SVB89252.1"/>
    </source>
</evidence>
<evidence type="ECO:0000256" key="4">
    <source>
        <dbReference type="ARBA" id="ARBA00001947"/>
    </source>
</evidence>
<keyword evidence="14" id="KW-0862">Zinc</keyword>
<keyword evidence="10" id="KW-0963">Cytoplasm</keyword>
<keyword evidence="12" id="KW-0479">Metal-binding</keyword>
<dbReference type="InterPro" id="IPR030960">
    <property type="entry name" value="DHQS/DOIS_N"/>
</dbReference>
<dbReference type="HAMAP" id="MF_00110">
    <property type="entry name" value="DHQ_synthase"/>
    <property type="match status" value="1"/>
</dbReference>
<dbReference type="Pfam" id="PF24621">
    <property type="entry name" value="DHQS_C"/>
    <property type="match status" value="1"/>
</dbReference>
<dbReference type="NCBIfam" id="TIGR01357">
    <property type="entry name" value="aroB"/>
    <property type="match status" value="1"/>
</dbReference>
<dbReference type="GO" id="GO:0000166">
    <property type="term" value="F:nucleotide binding"/>
    <property type="evidence" value="ECO:0007669"/>
    <property type="project" value="UniProtKB-KW"/>
</dbReference>
<dbReference type="InterPro" id="IPR030963">
    <property type="entry name" value="DHQ_synth_fam"/>
</dbReference>
<dbReference type="Pfam" id="PF01761">
    <property type="entry name" value="DHQ_synthase"/>
    <property type="match status" value="1"/>
</dbReference>
<comment type="pathway">
    <text evidence="6">Metabolic intermediate biosynthesis; chorismate biosynthesis; chorismate from D-erythrose 4-phosphate and phosphoenolpyruvate: step 2/7.</text>
</comment>